<dbReference type="InterPro" id="IPR007219">
    <property type="entry name" value="XnlR_reg_dom"/>
</dbReference>
<dbReference type="Proteomes" id="UP000319257">
    <property type="component" value="Unassembled WGS sequence"/>
</dbReference>
<feature type="compositionally biased region" description="Polar residues" evidence="3">
    <location>
        <begin position="709"/>
        <end position="734"/>
    </location>
</feature>
<dbReference type="PANTHER" id="PTHR46910:SF13">
    <property type="entry name" value="SPECIFIC TRANSCRIPTION FACTOR, PUTATIVE (AFU_ORTHOLOGUE AFUA_4G06190)-RELATED"/>
    <property type="match status" value="1"/>
</dbReference>
<dbReference type="SMART" id="SM00906">
    <property type="entry name" value="Fungal_trans"/>
    <property type="match status" value="1"/>
</dbReference>
<dbReference type="PANTHER" id="PTHR46910">
    <property type="entry name" value="TRANSCRIPTION FACTOR PDR1"/>
    <property type="match status" value="1"/>
</dbReference>
<dbReference type="AlphaFoldDB" id="A0A507ASZ2"/>
<dbReference type="InterPro" id="IPR036864">
    <property type="entry name" value="Zn2-C6_fun-type_DNA-bd_sf"/>
</dbReference>
<feature type="region of interest" description="Disordered" evidence="3">
    <location>
        <begin position="1"/>
        <end position="27"/>
    </location>
</feature>
<protein>
    <recommendedName>
        <fullName evidence="4">Zn(2)-C6 fungal-type domain-containing protein</fullName>
    </recommendedName>
</protein>
<dbReference type="Gene3D" id="4.10.240.10">
    <property type="entry name" value="Zn(2)-C6 fungal-type DNA-binding domain"/>
    <property type="match status" value="1"/>
</dbReference>
<evidence type="ECO:0000259" key="4">
    <source>
        <dbReference type="PROSITE" id="PS50048"/>
    </source>
</evidence>
<dbReference type="EMBL" id="SKBQ01000081">
    <property type="protein sequence ID" value="TPX08039.1"/>
    <property type="molecule type" value="Genomic_DNA"/>
</dbReference>
<dbReference type="GO" id="GO:0006351">
    <property type="term" value="P:DNA-templated transcription"/>
    <property type="evidence" value="ECO:0007669"/>
    <property type="project" value="InterPro"/>
</dbReference>
<keyword evidence="6" id="KW-1185">Reference proteome</keyword>
<dbReference type="InterPro" id="IPR050987">
    <property type="entry name" value="AtrR-like"/>
</dbReference>
<dbReference type="OrthoDB" id="2123952at2759"/>
<feature type="domain" description="Zn(2)-C6 fungal-type" evidence="4">
    <location>
        <begin position="36"/>
        <end position="65"/>
    </location>
</feature>
<comment type="caution">
    <text evidence="5">The sequence shown here is derived from an EMBL/GenBank/DDBJ whole genome shotgun (WGS) entry which is preliminary data.</text>
</comment>
<evidence type="ECO:0000313" key="6">
    <source>
        <dbReference type="Proteomes" id="UP000319257"/>
    </source>
</evidence>
<dbReference type="SUPFAM" id="SSF57701">
    <property type="entry name" value="Zn2/Cys6 DNA-binding domain"/>
    <property type="match status" value="1"/>
</dbReference>
<dbReference type="PROSITE" id="PS00463">
    <property type="entry name" value="ZN2_CY6_FUNGAL_1"/>
    <property type="match status" value="1"/>
</dbReference>
<dbReference type="RefSeq" id="XP_030989750.1">
    <property type="nucleotide sequence ID" value="XM_031132835.1"/>
</dbReference>
<sequence length="874" mass="95755">MAETQSMMLQRGEKRPSQQQATHEVCKRRAPYAPRACDACRRRKGRCDGRRPCEHCAGRSLECRYSSPGNGDDRRSNASASGPTLGSGSGNTGTVNQQQAQLQFLEQLRNQCLDTGPGPMSSADNNALTSLGSLVFSLQDQLATLTSFIKNQNPTSDVGSKQDTQATPPSHSQGSRTAFDALPAQSVEPPTCADAAGSVPTANSALKRSSCPFYGPTSPEYSFNAARITMSRDQHPSSTSRQRQPPSLSDELSDNDDDDDQCSTLVNDNDKLSPTDKMTGMSPFRLSPGLLLFSNVLSKKEAGRLLGVYQEIIGSLHPICDIQRMAKQLDRWYGWSLINDAGRTAGPLTRDELVREADELLVLGLALAIALSAESVSRSGLARELYDGFREAAMAKTFSPVPTERDVSITLMLGFYEYFNGRLQPAWRMCGLAGRMAMELGMHSREISQQMESEGRYSELATLTCSLLILDRQWSAAAGLPSNFQVTDFDSAQPGATQNPYLKAMMQFTLMSHKFNEPISRVAQGESCQDDDAFEITVCHIEQWRRKTLDNQDFSHALVWQKAPSTRPPSWTTMLYLRANAVRAIILRPFFLSSPASIACKKIKPALELITDSVTTLSILDSMTDTYRKQHPQFQHFLASSCSLLALVIAFEDQHHTELNNNADFPSDFATTVRQIYEKSLELSATYRELSCASRKLWKRLISMKSRVDNLSRSGNSQESGSTNGASNAETNGQAAYKNNAGGSIMGSGLGLGDNMLPITGNASRFVSDNDISTSQLMGMNGETLKEAGQSRPTSTQPNSGVALQTHFDDSRYMNWTAVSKTTAPARDNMGLCMTDVVDITGDEFAASNQDLAEWFSFDWPICDGTTFFSEAGL</sequence>
<feature type="region of interest" description="Disordered" evidence="3">
    <location>
        <begin position="231"/>
        <end position="280"/>
    </location>
</feature>
<feature type="compositionally biased region" description="Polar residues" evidence="3">
    <location>
        <begin position="153"/>
        <end position="176"/>
    </location>
</feature>
<accession>A0A507ASZ2</accession>
<keyword evidence="1" id="KW-0479">Metal-binding</keyword>
<dbReference type="STRING" id="1093900.A0A507ASZ2"/>
<organism evidence="5 6">
    <name type="scientific">Thyridium curvatum</name>
    <dbReference type="NCBI Taxonomy" id="1093900"/>
    <lineage>
        <taxon>Eukaryota</taxon>
        <taxon>Fungi</taxon>
        <taxon>Dikarya</taxon>
        <taxon>Ascomycota</taxon>
        <taxon>Pezizomycotina</taxon>
        <taxon>Sordariomycetes</taxon>
        <taxon>Sordariomycetidae</taxon>
        <taxon>Thyridiales</taxon>
        <taxon>Thyridiaceae</taxon>
        <taxon>Thyridium</taxon>
    </lineage>
</organism>
<evidence type="ECO:0000256" key="3">
    <source>
        <dbReference type="SAM" id="MobiDB-lite"/>
    </source>
</evidence>
<evidence type="ECO:0000256" key="1">
    <source>
        <dbReference type="ARBA" id="ARBA00022723"/>
    </source>
</evidence>
<gene>
    <name evidence="5" type="ORF">E0L32_010239</name>
</gene>
<dbReference type="GO" id="GO:0008270">
    <property type="term" value="F:zinc ion binding"/>
    <property type="evidence" value="ECO:0007669"/>
    <property type="project" value="InterPro"/>
</dbReference>
<keyword evidence="2" id="KW-0539">Nucleus</keyword>
<dbReference type="CDD" id="cd12148">
    <property type="entry name" value="fungal_TF_MHR"/>
    <property type="match status" value="1"/>
</dbReference>
<feature type="compositionally biased region" description="Acidic residues" evidence="3">
    <location>
        <begin position="251"/>
        <end position="261"/>
    </location>
</feature>
<dbReference type="GO" id="GO:0003677">
    <property type="term" value="F:DNA binding"/>
    <property type="evidence" value="ECO:0007669"/>
    <property type="project" value="InterPro"/>
</dbReference>
<feature type="compositionally biased region" description="Low complexity" evidence="3">
    <location>
        <begin position="236"/>
        <end position="250"/>
    </location>
</feature>
<dbReference type="SMART" id="SM00066">
    <property type="entry name" value="GAL4"/>
    <property type="match status" value="1"/>
</dbReference>
<dbReference type="GO" id="GO:0000981">
    <property type="term" value="F:DNA-binding transcription factor activity, RNA polymerase II-specific"/>
    <property type="evidence" value="ECO:0007669"/>
    <property type="project" value="InterPro"/>
</dbReference>
<dbReference type="Pfam" id="PF00172">
    <property type="entry name" value="Zn_clus"/>
    <property type="match status" value="1"/>
</dbReference>
<proteinExistence type="predicted"/>
<feature type="region of interest" description="Disordered" evidence="3">
    <location>
        <begin position="64"/>
        <end position="95"/>
    </location>
</feature>
<dbReference type="GeneID" id="41977686"/>
<feature type="region of interest" description="Disordered" evidence="3">
    <location>
        <begin position="709"/>
        <end position="735"/>
    </location>
</feature>
<dbReference type="InterPro" id="IPR001138">
    <property type="entry name" value="Zn2Cys6_DnaBD"/>
</dbReference>
<evidence type="ECO:0000313" key="5">
    <source>
        <dbReference type="EMBL" id="TPX08039.1"/>
    </source>
</evidence>
<name>A0A507ASZ2_9PEZI</name>
<evidence type="ECO:0000256" key="2">
    <source>
        <dbReference type="ARBA" id="ARBA00023242"/>
    </source>
</evidence>
<dbReference type="InParanoid" id="A0A507ASZ2"/>
<dbReference type="PROSITE" id="PS50048">
    <property type="entry name" value="ZN2_CY6_FUNGAL_2"/>
    <property type="match status" value="1"/>
</dbReference>
<dbReference type="Pfam" id="PF04082">
    <property type="entry name" value="Fungal_trans"/>
    <property type="match status" value="1"/>
</dbReference>
<dbReference type="CDD" id="cd00067">
    <property type="entry name" value="GAL4"/>
    <property type="match status" value="1"/>
</dbReference>
<reference evidence="5 6" key="1">
    <citation type="submission" date="2019-06" db="EMBL/GenBank/DDBJ databases">
        <title>Draft genome sequence of the filamentous fungus Phialemoniopsis curvata isolated from diesel fuel.</title>
        <authorList>
            <person name="Varaljay V.A."/>
            <person name="Lyon W.J."/>
            <person name="Crouch A.L."/>
            <person name="Drake C.E."/>
            <person name="Hollomon J.M."/>
            <person name="Nadeau L.J."/>
            <person name="Nunn H.S."/>
            <person name="Stevenson B.S."/>
            <person name="Bojanowski C.L."/>
            <person name="Crookes-Goodson W.J."/>
        </authorList>
    </citation>
    <scope>NUCLEOTIDE SEQUENCE [LARGE SCALE GENOMIC DNA]</scope>
    <source>
        <strain evidence="5 6">D216</strain>
    </source>
</reference>
<feature type="region of interest" description="Disordered" evidence="3">
    <location>
        <begin position="153"/>
        <end position="209"/>
    </location>
</feature>